<dbReference type="SUPFAM" id="SSF53474">
    <property type="entry name" value="alpha/beta-Hydrolases"/>
    <property type="match status" value="1"/>
</dbReference>
<keyword evidence="1" id="KW-0812">Transmembrane</keyword>
<feature type="transmembrane region" description="Helical" evidence="1">
    <location>
        <begin position="26"/>
        <end position="43"/>
    </location>
</feature>
<keyword evidence="1" id="KW-1133">Transmembrane helix</keyword>
<name>A0A645EMN9_9ZZZZ</name>
<dbReference type="InterPro" id="IPR029059">
    <property type="entry name" value="AB_hydrolase_5"/>
</dbReference>
<evidence type="ECO:0000259" key="2">
    <source>
        <dbReference type="Pfam" id="PF12695"/>
    </source>
</evidence>
<dbReference type="AlphaFoldDB" id="A0A645EMN9"/>
<organism evidence="3">
    <name type="scientific">bioreactor metagenome</name>
    <dbReference type="NCBI Taxonomy" id="1076179"/>
    <lineage>
        <taxon>unclassified sequences</taxon>
        <taxon>metagenomes</taxon>
        <taxon>ecological metagenomes</taxon>
    </lineage>
</organism>
<dbReference type="EMBL" id="VSSQ01049214">
    <property type="protein sequence ID" value="MPN03288.1"/>
    <property type="molecule type" value="Genomic_DNA"/>
</dbReference>
<dbReference type="InterPro" id="IPR029058">
    <property type="entry name" value="AB_hydrolase_fold"/>
</dbReference>
<dbReference type="Pfam" id="PF12695">
    <property type="entry name" value="Abhydrolase_5"/>
    <property type="match status" value="1"/>
</dbReference>
<keyword evidence="1" id="KW-0472">Membrane</keyword>
<reference evidence="3" key="1">
    <citation type="submission" date="2019-08" db="EMBL/GenBank/DDBJ databases">
        <authorList>
            <person name="Kucharzyk K."/>
            <person name="Murdoch R.W."/>
            <person name="Higgins S."/>
            <person name="Loffler F."/>
        </authorList>
    </citation>
    <scope>NUCLEOTIDE SEQUENCE</scope>
</reference>
<dbReference type="Gene3D" id="3.40.50.1820">
    <property type="entry name" value="alpha/beta hydrolase"/>
    <property type="match status" value="1"/>
</dbReference>
<accession>A0A645EMN9</accession>
<sequence length="254" mass="27756">MRDELPPLEELTEEQKAKRARFRKRLLIFFLFLTLAELAWLGMRTNYKADEAALAAASSAETVGKGLVFMPEGDITAGVILYPGGQIEYKAYALIAKELSEQGCLVVIPKMTFNMAIFSPLNGEVYLNTYKDKTDNWYIGGHSVGGVAAAQFVAKYPTRVKGLILLASYSSTNISKLGVPVLAIYGTNDLVLDATRKAKYASYLPEDTTTVEIEGGNHSGFGSYGQQEGDGEPAISQTEQRAQITEAIMDFVTK</sequence>
<feature type="domain" description="Alpha/beta hydrolase fold-5" evidence="2">
    <location>
        <begin position="78"/>
        <end position="241"/>
    </location>
</feature>
<dbReference type="GO" id="GO:0016787">
    <property type="term" value="F:hydrolase activity"/>
    <property type="evidence" value="ECO:0007669"/>
    <property type="project" value="InterPro"/>
</dbReference>
<protein>
    <recommendedName>
        <fullName evidence="2">Alpha/beta hydrolase fold-5 domain-containing protein</fullName>
    </recommendedName>
</protein>
<proteinExistence type="predicted"/>
<comment type="caution">
    <text evidence="3">The sequence shown here is derived from an EMBL/GenBank/DDBJ whole genome shotgun (WGS) entry which is preliminary data.</text>
</comment>
<evidence type="ECO:0000256" key="1">
    <source>
        <dbReference type="SAM" id="Phobius"/>
    </source>
</evidence>
<gene>
    <name evidence="3" type="ORF">SDC9_150515</name>
</gene>
<evidence type="ECO:0000313" key="3">
    <source>
        <dbReference type="EMBL" id="MPN03288.1"/>
    </source>
</evidence>